<dbReference type="SUPFAM" id="SSF50891">
    <property type="entry name" value="Cyclophilin-like"/>
    <property type="match status" value="1"/>
</dbReference>
<dbReference type="InterPro" id="IPR002130">
    <property type="entry name" value="Cyclophilin-type_PPIase_dom"/>
</dbReference>
<evidence type="ECO:0000313" key="6">
    <source>
        <dbReference type="EMBL" id="CAD9606882.1"/>
    </source>
</evidence>
<keyword evidence="4" id="KW-1133">Transmembrane helix</keyword>
<evidence type="ECO:0000256" key="2">
    <source>
        <dbReference type="ARBA" id="ARBA00023242"/>
    </source>
</evidence>
<evidence type="ECO:0000256" key="1">
    <source>
        <dbReference type="ARBA" id="ARBA00004123"/>
    </source>
</evidence>
<evidence type="ECO:0000259" key="5">
    <source>
        <dbReference type="PROSITE" id="PS50072"/>
    </source>
</evidence>
<accession>A0A7S2LII9</accession>
<dbReference type="Pfam" id="PF00160">
    <property type="entry name" value="Pro_isomerase"/>
    <property type="match status" value="1"/>
</dbReference>
<dbReference type="InterPro" id="IPR044666">
    <property type="entry name" value="Cyclophilin_A-like"/>
</dbReference>
<dbReference type="InterPro" id="IPR029000">
    <property type="entry name" value="Cyclophilin-like_dom_sf"/>
</dbReference>
<reference evidence="6" key="1">
    <citation type="submission" date="2021-01" db="EMBL/GenBank/DDBJ databases">
        <authorList>
            <person name="Corre E."/>
            <person name="Pelletier E."/>
            <person name="Niang G."/>
            <person name="Scheremetjew M."/>
            <person name="Finn R."/>
            <person name="Kale V."/>
            <person name="Holt S."/>
            <person name="Cochrane G."/>
            <person name="Meng A."/>
            <person name="Brown T."/>
            <person name="Cohen L."/>
        </authorList>
    </citation>
    <scope>NUCLEOTIDE SEQUENCE</scope>
    <source>
        <strain evidence="6">B650</strain>
    </source>
</reference>
<dbReference type="PRINTS" id="PR00153">
    <property type="entry name" value="CSAPPISMRASE"/>
</dbReference>
<name>A0A7S2LII9_9STRA</name>
<gene>
    <name evidence="6" type="ORF">LDAN0321_LOCUS18601</name>
</gene>
<dbReference type="PROSITE" id="PS50072">
    <property type="entry name" value="CSA_PPIASE_2"/>
    <property type="match status" value="1"/>
</dbReference>
<keyword evidence="2" id="KW-0539">Nucleus</keyword>
<feature type="domain" description="PPIase cyclophilin-type" evidence="5">
    <location>
        <begin position="6"/>
        <end position="141"/>
    </location>
</feature>
<proteinExistence type="predicted"/>
<dbReference type="EMBL" id="HBGY01029928">
    <property type="protein sequence ID" value="CAD9606882.1"/>
    <property type="molecule type" value="Transcribed_RNA"/>
</dbReference>
<keyword evidence="4" id="KW-0472">Membrane</keyword>
<comment type="subcellular location">
    <subcellularLocation>
        <location evidence="1">Nucleus</location>
    </subcellularLocation>
</comment>
<sequence length="314" mass="34895">MTDFQPTTIVTCDTTAGPFTMHLVREWSPNGYDRAVELFKRGFFDGSHFYRVLPHFLVQFGISYTNDPELLKFANKNIPDDQKFDPPMKFKEGTISYAGSGPNSRTSQLFISYGSVPSLGRELWETPIGEVIEGMESIRGLYSAYGDMPPWGHGPVQGMIHRDGKAYIEEQYPKLDSFISCLVTEEEADDENTSDEEEEADEITSEEEEETDGEITSEEEADESSDPEAEEFEALDLEGTDEVVKVEPFAGTERIGSPTKKDIASEEVVGVTAGAVSDMNTIFMVSGGIFLAVSIFLGLAVYTKRRRAKFDKSS</sequence>
<dbReference type="PANTHER" id="PTHR45625">
    <property type="entry name" value="PEPTIDYL-PROLYL CIS-TRANS ISOMERASE-RELATED"/>
    <property type="match status" value="1"/>
</dbReference>
<feature type="transmembrane region" description="Helical" evidence="4">
    <location>
        <begin position="282"/>
        <end position="302"/>
    </location>
</feature>
<evidence type="ECO:0000256" key="4">
    <source>
        <dbReference type="SAM" id="Phobius"/>
    </source>
</evidence>
<feature type="region of interest" description="Disordered" evidence="3">
    <location>
        <begin position="185"/>
        <end position="238"/>
    </location>
</feature>
<dbReference type="GO" id="GO:0003755">
    <property type="term" value="F:peptidyl-prolyl cis-trans isomerase activity"/>
    <property type="evidence" value="ECO:0007669"/>
    <property type="project" value="InterPro"/>
</dbReference>
<evidence type="ECO:0000256" key="3">
    <source>
        <dbReference type="SAM" id="MobiDB-lite"/>
    </source>
</evidence>
<protein>
    <recommendedName>
        <fullName evidence="5">PPIase cyclophilin-type domain-containing protein</fullName>
    </recommendedName>
</protein>
<dbReference type="GO" id="GO:0071013">
    <property type="term" value="C:catalytic step 2 spliceosome"/>
    <property type="evidence" value="ECO:0007669"/>
    <property type="project" value="TreeGrafter"/>
</dbReference>
<organism evidence="6">
    <name type="scientific">Leptocylindrus danicus</name>
    <dbReference type="NCBI Taxonomy" id="163516"/>
    <lineage>
        <taxon>Eukaryota</taxon>
        <taxon>Sar</taxon>
        <taxon>Stramenopiles</taxon>
        <taxon>Ochrophyta</taxon>
        <taxon>Bacillariophyta</taxon>
        <taxon>Coscinodiscophyceae</taxon>
        <taxon>Chaetocerotophycidae</taxon>
        <taxon>Leptocylindrales</taxon>
        <taxon>Leptocylindraceae</taxon>
        <taxon>Leptocylindrus</taxon>
    </lineage>
</organism>
<dbReference type="PANTHER" id="PTHR45625:SF6">
    <property type="entry name" value="SPLICEOSOME-ASSOCIATED PROTEIN CWC27 HOMOLOG"/>
    <property type="match status" value="1"/>
</dbReference>
<dbReference type="Gene3D" id="2.40.100.10">
    <property type="entry name" value="Cyclophilin-like"/>
    <property type="match status" value="1"/>
</dbReference>
<keyword evidence="4" id="KW-0812">Transmembrane</keyword>
<dbReference type="AlphaFoldDB" id="A0A7S2LII9"/>